<dbReference type="Proteomes" id="UP000887116">
    <property type="component" value="Unassembled WGS sequence"/>
</dbReference>
<protein>
    <submittedName>
        <fullName evidence="1">Uncharacterized protein</fullName>
    </submittedName>
</protein>
<sequence length="85" mass="9513">MQTLSKSGGFISWTACILNSQKFNSRALLHADECDIPSCTERIRPLFIGHICKTVSTSATFVFTMDTLHDHFLSVTDTVSRKPLH</sequence>
<gene>
    <name evidence="1" type="ORF">TNCT_707471</name>
</gene>
<keyword evidence="2" id="KW-1185">Reference proteome</keyword>
<proteinExistence type="predicted"/>
<accession>A0A8X6F699</accession>
<dbReference type="AlphaFoldDB" id="A0A8X6F699"/>
<organism evidence="1 2">
    <name type="scientific">Trichonephila clavata</name>
    <name type="common">Joro spider</name>
    <name type="synonym">Nephila clavata</name>
    <dbReference type="NCBI Taxonomy" id="2740835"/>
    <lineage>
        <taxon>Eukaryota</taxon>
        <taxon>Metazoa</taxon>
        <taxon>Ecdysozoa</taxon>
        <taxon>Arthropoda</taxon>
        <taxon>Chelicerata</taxon>
        <taxon>Arachnida</taxon>
        <taxon>Araneae</taxon>
        <taxon>Araneomorphae</taxon>
        <taxon>Entelegynae</taxon>
        <taxon>Araneoidea</taxon>
        <taxon>Nephilidae</taxon>
        <taxon>Trichonephila</taxon>
    </lineage>
</organism>
<reference evidence="1" key="1">
    <citation type="submission" date="2020-07" db="EMBL/GenBank/DDBJ databases">
        <title>Multicomponent nature underlies the extraordinary mechanical properties of spider dragline silk.</title>
        <authorList>
            <person name="Kono N."/>
            <person name="Nakamura H."/>
            <person name="Mori M."/>
            <person name="Yoshida Y."/>
            <person name="Ohtoshi R."/>
            <person name="Malay A.D."/>
            <person name="Moran D.A.P."/>
            <person name="Tomita M."/>
            <person name="Numata K."/>
            <person name="Arakawa K."/>
        </authorList>
    </citation>
    <scope>NUCLEOTIDE SEQUENCE</scope>
</reference>
<dbReference type="EMBL" id="BMAO01010995">
    <property type="protein sequence ID" value="GFQ70694.1"/>
    <property type="molecule type" value="Genomic_DNA"/>
</dbReference>
<comment type="caution">
    <text evidence="1">The sequence shown here is derived from an EMBL/GenBank/DDBJ whole genome shotgun (WGS) entry which is preliminary data.</text>
</comment>
<evidence type="ECO:0000313" key="1">
    <source>
        <dbReference type="EMBL" id="GFQ70694.1"/>
    </source>
</evidence>
<name>A0A8X6F699_TRICU</name>
<evidence type="ECO:0000313" key="2">
    <source>
        <dbReference type="Proteomes" id="UP000887116"/>
    </source>
</evidence>